<dbReference type="InterPro" id="IPR011993">
    <property type="entry name" value="PH-like_dom_sf"/>
</dbReference>
<dbReference type="PANTHER" id="PTHR11232:SF2">
    <property type="entry name" value="FI05246P"/>
    <property type="match status" value="1"/>
</dbReference>
<evidence type="ECO:0000259" key="1">
    <source>
        <dbReference type="SMART" id="SM00462"/>
    </source>
</evidence>
<name>A0A0K0ETK2_STRER</name>
<dbReference type="InterPro" id="IPR051133">
    <property type="entry name" value="Adapter_Engulfment-Domain"/>
</dbReference>
<dbReference type="Gene3D" id="2.30.29.30">
    <property type="entry name" value="Pleckstrin-homology domain (PH domain)/Phosphotyrosine-binding domain (PTB)"/>
    <property type="match status" value="1"/>
</dbReference>
<sequence length="523" mass="60324">MPSLSNIKETSFFNLPFKKKKSYTINPPDDHYNVTYLGNVLTIIGKGNASIEKPLNLIWKTFCQKGQRCDMPMKLSVTRSGLKAETKQQGLTEYLPHRITYCIAPPAYPKLFCWVYKHEGKKMKPELRCHAVLCKKPNEPTLISNRLTDFLHSALQEYKREKILMEKSRKNAIINGPCPKRKLILQTGSLNFRPTLNKNKALSLLGSINEEEETVDDIENKINLNDEEQLEKINIKTIGKKNKIDDSEYDYFDSDLLEEDEEERSFSKSCPVYYLPSTSGTSLEYDDLSMTSSNPKIDIYEKNNDVKLKRNFSLTKHEKILHKESIDKMLKNQKTIYGLSSSLNNISIEEDEDSFVESKVCYNNLKNFPTSSFSLDIESIKKIPNFCNENSLNDKFVKNTNEEILLEEDDLNSYEKSQTSSVDFESSTSSCSSIDEGFNISDLSKLKNPAVKNHFSEISINKDKDVDCISDESGYHEETFRLIHQEREKNIINTTCKKIEENDKIMIKLEKQDKYTDYEISDI</sequence>
<keyword evidence="2" id="KW-1185">Reference proteome</keyword>
<dbReference type="WBParaSite" id="TCONS_00002579.p1">
    <property type="protein sequence ID" value="TCONS_00002579.p1"/>
    <property type="gene ID" value="XLOC_002418"/>
</dbReference>
<dbReference type="InterPro" id="IPR006020">
    <property type="entry name" value="PTB/PI_dom"/>
</dbReference>
<evidence type="ECO:0000313" key="3">
    <source>
        <dbReference type="WBParaSite" id="SSTP_0001277800.1"/>
    </source>
</evidence>
<dbReference type="Proteomes" id="UP000035681">
    <property type="component" value="Unplaced"/>
</dbReference>
<dbReference type="WBParaSite" id="SSTP_0001277800.1">
    <property type="protein sequence ID" value="SSTP_0001277800.1"/>
    <property type="gene ID" value="SSTP_0001277800"/>
</dbReference>
<dbReference type="SMART" id="SM00462">
    <property type="entry name" value="PTB"/>
    <property type="match status" value="1"/>
</dbReference>
<dbReference type="Pfam" id="PF14719">
    <property type="entry name" value="PID_2"/>
    <property type="match status" value="1"/>
</dbReference>
<reference evidence="3" key="1">
    <citation type="submission" date="2015-08" db="UniProtKB">
        <authorList>
            <consortium name="WormBaseParasite"/>
        </authorList>
    </citation>
    <scope>IDENTIFICATION</scope>
</reference>
<dbReference type="SUPFAM" id="SSF50729">
    <property type="entry name" value="PH domain-like"/>
    <property type="match status" value="1"/>
</dbReference>
<dbReference type="STRING" id="6248.A0A0K0ETK2"/>
<proteinExistence type="predicted"/>
<accession>A0A0K0ETK2</accession>
<dbReference type="CDD" id="cd01214">
    <property type="entry name" value="PTB_FAM43A"/>
    <property type="match status" value="1"/>
</dbReference>
<organism evidence="3">
    <name type="scientific">Strongyloides stercoralis</name>
    <name type="common">Threadworm</name>
    <dbReference type="NCBI Taxonomy" id="6248"/>
    <lineage>
        <taxon>Eukaryota</taxon>
        <taxon>Metazoa</taxon>
        <taxon>Ecdysozoa</taxon>
        <taxon>Nematoda</taxon>
        <taxon>Chromadorea</taxon>
        <taxon>Rhabditida</taxon>
        <taxon>Tylenchina</taxon>
        <taxon>Panagrolaimomorpha</taxon>
        <taxon>Strongyloidoidea</taxon>
        <taxon>Strongyloididae</taxon>
        <taxon>Strongyloides</taxon>
    </lineage>
</organism>
<protein>
    <submittedName>
        <fullName evidence="3 4">PID domain-containing protein</fullName>
    </submittedName>
</protein>
<evidence type="ECO:0000313" key="4">
    <source>
        <dbReference type="WBParaSite" id="TCONS_00002579.p1"/>
    </source>
</evidence>
<feature type="domain" description="PID" evidence="1">
    <location>
        <begin position="27"/>
        <end position="164"/>
    </location>
</feature>
<evidence type="ECO:0000313" key="2">
    <source>
        <dbReference type="Proteomes" id="UP000035681"/>
    </source>
</evidence>
<dbReference type="PANTHER" id="PTHR11232">
    <property type="entry name" value="PHOSPHOTYROSINE INTERACTION DOMAIN-CONTAINING FAMILY MEMBER"/>
    <property type="match status" value="1"/>
</dbReference>
<dbReference type="AlphaFoldDB" id="A0A0K0ETK2"/>
<dbReference type="InterPro" id="IPR033930">
    <property type="entry name" value="FAM43A/B_PTB"/>
</dbReference>